<proteinExistence type="predicted"/>
<dbReference type="Proteomes" id="UP000288805">
    <property type="component" value="Unassembled WGS sequence"/>
</dbReference>
<dbReference type="OrthoDB" id="21270at2759"/>
<dbReference type="PANTHER" id="PTHR39708:SF2">
    <property type="entry name" value="BLOC-1-RELATED COMPLEX SUBUNIT 6 C-TERMINAL HELIX DOMAIN-CONTAINING PROTEIN"/>
    <property type="match status" value="1"/>
</dbReference>
<reference evidence="1 2" key="1">
    <citation type="journal article" date="2018" name="PLoS Genet.">
        <title>Population sequencing reveals clonal diversity and ancestral inbreeding in the grapevine cultivar Chardonnay.</title>
        <authorList>
            <person name="Roach M.J."/>
            <person name="Johnson D.L."/>
            <person name="Bohlmann J."/>
            <person name="van Vuuren H.J."/>
            <person name="Jones S.J."/>
            <person name="Pretorius I.S."/>
            <person name="Schmidt S.A."/>
            <person name="Borneman A.R."/>
        </authorList>
    </citation>
    <scope>NUCLEOTIDE SEQUENCE [LARGE SCALE GENOMIC DNA]</scope>
    <source>
        <strain evidence="2">cv. Chardonnay</strain>
        <tissue evidence="1">Leaf</tissue>
    </source>
</reference>
<gene>
    <name evidence="1" type="ORF">CK203_092292</name>
</gene>
<dbReference type="EMBL" id="QGNW01000869">
    <property type="protein sequence ID" value="RVW60161.1"/>
    <property type="molecule type" value="Genomic_DNA"/>
</dbReference>
<sequence length="161" mass="17718">MLMKIEIGKWGTYRENEQKKEITQTYPPSPMHRGTSISFHLSYPSPQARCSFLRVHGGPTDHLRNPNLIISLRSTSACPQGSPEHPTARCAESKPTVLLRALHVAERDSVAIAECSTSLFALLRLALSEVTGNPVDHIRCFSDAAGRFQESAFDAATKGSR</sequence>
<evidence type="ECO:0000313" key="1">
    <source>
        <dbReference type="EMBL" id="RVW60161.1"/>
    </source>
</evidence>
<dbReference type="AlphaFoldDB" id="A0A438FJL1"/>
<protein>
    <submittedName>
        <fullName evidence="1">Uncharacterized protein</fullName>
    </submittedName>
</protein>
<comment type="caution">
    <text evidence="1">The sequence shown here is derived from an EMBL/GenBank/DDBJ whole genome shotgun (WGS) entry which is preliminary data.</text>
</comment>
<dbReference type="PANTHER" id="PTHR39708">
    <property type="entry name" value="OS07G0483400 PROTEIN"/>
    <property type="match status" value="1"/>
</dbReference>
<accession>A0A438FJL1</accession>
<name>A0A438FJL1_VITVI</name>
<organism evidence="1 2">
    <name type="scientific">Vitis vinifera</name>
    <name type="common">Grape</name>
    <dbReference type="NCBI Taxonomy" id="29760"/>
    <lineage>
        <taxon>Eukaryota</taxon>
        <taxon>Viridiplantae</taxon>
        <taxon>Streptophyta</taxon>
        <taxon>Embryophyta</taxon>
        <taxon>Tracheophyta</taxon>
        <taxon>Spermatophyta</taxon>
        <taxon>Magnoliopsida</taxon>
        <taxon>eudicotyledons</taxon>
        <taxon>Gunneridae</taxon>
        <taxon>Pentapetalae</taxon>
        <taxon>rosids</taxon>
        <taxon>Vitales</taxon>
        <taxon>Vitaceae</taxon>
        <taxon>Viteae</taxon>
        <taxon>Vitis</taxon>
    </lineage>
</organism>
<evidence type="ECO:0000313" key="2">
    <source>
        <dbReference type="Proteomes" id="UP000288805"/>
    </source>
</evidence>